<dbReference type="Proteomes" id="UP000192578">
    <property type="component" value="Unassembled WGS sequence"/>
</dbReference>
<organism evidence="1 2">
    <name type="scientific">Hypsibius exemplaris</name>
    <name type="common">Freshwater tardigrade</name>
    <dbReference type="NCBI Taxonomy" id="2072580"/>
    <lineage>
        <taxon>Eukaryota</taxon>
        <taxon>Metazoa</taxon>
        <taxon>Ecdysozoa</taxon>
        <taxon>Tardigrada</taxon>
        <taxon>Eutardigrada</taxon>
        <taxon>Parachela</taxon>
        <taxon>Hypsibioidea</taxon>
        <taxon>Hypsibiidae</taxon>
        <taxon>Hypsibius</taxon>
    </lineage>
</organism>
<reference evidence="2" key="1">
    <citation type="submission" date="2017-01" db="EMBL/GenBank/DDBJ databases">
        <title>Comparative genomics of anhydrobiosis in the tardigrade Hypsibius dujardini.</title>
        <authorList>
            <person name="Yoshida Y."/>
            <person name="Koutsovoulos G."/>
            <person name="Laetsch D."/>
            <person name="Stevens L."/>
            <person name="Kumar S."/>
            <person name="Horikawa D."/>
            <person name="Ishino K."/>
            <person name="Komine S."/>
            <person name="Tomita M."/>
            <person name="Blaxter M."/>
            <person name="Arakawa K."/>
        </authorList>
    </citation>
    <scope>NUCLEOTIDE SEQUENCE [LARGE SCALE GENOMIC DNA]</scope>
    <source>
        <strain evidence="2">Z151</strain>
    </source>
</reference>
<proteinExistence type="predicted"/>
<evidence type="ECO:0000313" key="2">
    <source>
        <dbReference type="Proteomes" id="UP000192578"/>
    </source>
</evidence>
<sequence>MKPNGGRVNVIDLIISADTMVPAEHHRGPPEVTVFIFEGGGNTLSQFEVVRGMAIPQALIHGCLELTAELVGLAP</sequence>
<protein>
    <submittedName>
        <fullName evidence="1">Uncharacterized protein</fullName>
    </submittedName>
</protein>
<comment type="caution">
    <text evidence="1">The sequence shown here is derived from an EMBL/GenBank/DDBJ whole genome shotgun (WGS) entry which is preliminary data.</text>
</comment>
<accession>A0A1W0WQ35</accession>
<name>A0A1W0WQ35_HYPEX</name>
<keyword evidence="2" id="KW-1185">Reference proteome</keyword>
<dbReference type="AlphaFoldDB" id="A0A1W0WQ35"/>
<evidence type="ECO:0000313" key="1">
    <source>
        <dbReference type="EMBL" id="OQV17316.1"/>
    </source>
</evidence>
<gene>
    <name evidence="1" type="ORF">BV898_08565</name>
</gene>
<dbReference type="EMBL" id="MTYJ01000062">
    <property type="protein sequence ID" value="OQV17316.1"/>
    <property type="molecule type" value="Genomic_DNA"/>
</dbReference>